<dbReference type="GO" id="GO:0006048">
    <property type="term" value="P:UDP-N-acetylglucosamine biosynthetic process"/>
    <property type="evidence" value="ECO:0007669"/>
    <property type="project" value="UniProtKB-UniPathway"/>
</dbReference>
<dbReference type="UniPathway" id="UPA00113">
    <property type="reaction ID" value="UER00532"/>
</dbReference>
<dbReference type="GO" id="GO:0019134">
    <property type="term" value="F:glucosamine-1-phosphate N-acetyltransferase activity"/>
    <property type="evidence" value="ECO:0007669"/>
    <property type="project" value="UniProtKB-EC"/>
</dbReference>
<dbReference type="InterPro" id="IPR018357">
    <property type="entry name" value="Hexapep_transf_CS"/>
</dbReference>
<evidence type="ECO:0000313" key="17">
    <source>
        <dbReference type="Proteomes" id="UP000030624"/>
    </source>
</evidence>
<dbReference type="InterPro" id="IPR056729">
    <property type="entry name" value="GMPPB_C"/>
</dbReference>
<dbReference type="HOGENOM" id="CLU_029499_0_1_2"/>
<keyword evidence="8 16" id="KW-0808">Transferase</keyword>
<dbReference type="PANTHER" id="PTHR43584">
    <property type="entry name" value="NUCLEOTIDYL TRANSFERASE"/>
    <property type="match status" value="1"/>
</dbReference>
<keyword evidence="10" id="KW-0511">Multifunctional enzyme</keyword>
<evidence type="ECO:0000256" key="6">
    <source>
        <dbReference type="ARBA" id="ARBA00012457"/>
    </source>
</evidence>
<comment type="catalytic activity">
    <reaction evidence="12">
        <text>alpha-D-glucosamine 1-phosphate + acetyl-CoA = N-acetyl-alpha-D-glucosamine 1-phosphate + CoA + H(+)</text>
        <dbReference type="Rhea" id="RHEA:13725"/>
        <dbReference type="ChEBI" id="CHEBI:15378"/>
        <dbReference type="ChEBI" id="CHEBI:57287"/>
        <dbReference type="ChEBI" id="CHEBI:57288"/>
        <dbReference type="ChEBI" id="CHEBI:57776"/>
        <dbReference type="ChEBI" id="CHEBI:58516"/>
        <dbReference type="EC" id="2.3.1.157"/>
    </reaction>
</comment>
<comment type="catalytic activity">
    <reaction evidence="13">
        <text>N-acetyl-alpha-D-glucosamine 1-phosphate + UTP + H(+) = UDP-N-acetyl-alpha-D-glucosamine + diphosphate</text>
        <dbReference type="Rhea" id="RHEA:13509"/>
        <dbReference type="ChEBI" id="CHEBI:15378"/>
        <dbReference type="ChEBI" id="CHEBI:33019"/>
        <dbReference type="ChEBI" id="CHEBI:46398"/>
        <dbReference type="ChEBI" id="CHEBI:57705"/>
        <dbReference type="ChEBI" id="CHEBI:57776"/>
        <dbReference type="EC" id="2.7.7.23"/>
    </reaction>
</comment>
<dbReference type="Gene3D" id="2.160.10.10">
    <property type="entry name" value="Hexapeptide repeat proteins"/>
    <property type="match status" value="2"/>
</dbReference>
<comment type="pathway">
    <text evidence="1">Nucleotide-sugar biosynthesis; UDP-N-acetyl-alpha-D-glucosamine biosynthesis; N-acetyl-alpha-D-glucosamine 1-phosphate from alpha-D-glucosamine 6-phosphate (route II): step 2/2.</text>
</comment>
<dbReference type="EC" id="2.7.7.23" evidence="6"/>
<feature type="domain" description="Mannose-1-phosphate guanyltransferase C-terminal" evidence="15">
    <location>
        <begin position="257"/>
        <end position="374"/>
    </location>
</feature>
<dbReference type="KEGG" id="gac:GACE_1113"/>
<evidence type="ECO:0000256" key="10">
    <source>
        <dbReference type="ARBA" id="ARBA00023268"/>
    </source>
</evidence>
<dbReference type="Proteomes" id="UP000030624">
    <property type="component" value="Chromosome"/>
</dbReference>
<dbReference type="GeneID" id="24797697"/>
<evidence type="ECO:0000256" key="9">
    <source>
        <dbReference type="ARBA" id="ARBA00022695"/>
    </source>
</evidence>
<evidence type="ECO:0000256" key="11">
    <source>
        <dbReference type="ARBA" id="ARBA00023315"/>
    </source>
</evidence>
<keyword evidence="11" id="KW-0012">Acyltransferase</keyword>
<evidence type="ECO:0000313" key="16">
    <source>
        <dbReference type="EMBL" id="AIY90157.1"/>
    </source>
</evidence>
<organism evidence="16 17">
    <name type="scientific">Geoglobus acetivorans</name>
    <dbReference type="NCBI Taxonomy" id="565033"/>
    <lineage>
        <taxon>Archaea</taxon>
        <taxon>Methanobacteriati</taxon>
        <taxon>Methanobacteriota</taxon>
        <taxon>Archaeoglobi</taxon>
        <taxon>Archaeoglobales</taxon>
        <taxon>Archaeoglobaceae</taxon>
        <taxon>Geoglobus</taxon>
    </lineage>
</organism>
<dbReference type="NCBIfam" id="TIGR03992">
    <property type="entry name" value="Arch_glmU"/>
    <property type="match status" value="1"/>
</dbReference>
<comment type="pathway">
    <text evidence="2">Nucleotide-sugar biosynthesis; UDP-N-acetyl-alpha-D-glucosamine biosynthesis; UDP-N-acetyl-alpha-D-glucosamine from N-acetyl-alpha-D-glucosamine 1-phosphate: step 1/1.</text>
</comment>
<evidence type="ECO:0000256" key="5">
    <source>
        <dbReference type="ARBA" id="ARBA00012225"/>
    </source>
</evidence>
<comment type="similarity">
    <text evidence="3">In the C-terminal section; belongs to the transferase hexapeptide repeat family.</text>
</comment>
<dbReference type="PROSITE" id="PS00101">
    <property type="entry name" value="HEXAPEP_TRANSFERASES"/>
    <property type="match status" value="1"/>
</dbReference>
<evidence type="ECO:0000256" key="2">
    <source>
        <dbReference type="ARBA" id="ARBA00005208"/>
    </source>
</evidence>
<dbReference type="InterPro" id="IPR029044">
    <property type="entry name" value="Nucleotide-diphossugar_trans"/>
</dbReference>
<dbReference type="eggNOG" id="arCOG00668">
    <property type="taxonomic scope" value="Archaea"/>
</dbReference>
<evidence type="ECO:0000259" key="14">
    <source>
        <dbReference type="Pfam" id="PF00483"/>
    </source>
</evidence>
<dbReference type="SUPFAM" id="SSF53448">
    <property type="entry name" value="Nucleotide-diphospho-sugar transferases"/>
    <property type="match status" value="1"/>
</dbReference>
<name>A0A0A7GGT1_GEOAI</name>
<sequence length="390" mass="41805">MKAVVLAAGEGQRLRPFTAGKPKVMIRVGNRPVLQYVVDALRNAGIHDIVMVVGYRKDRVMSYFGDGKKFGVKIEYAFQEQQLGTAHALRQAEGFVDGEFLLVPGDNIIDARTINCALDEKNSIVYKVIEGVSKYGVLRLRGDGTVSEIVEKPSETVSYLANTGVYHLDPSIFNHILNERDLTAVINSMIEEGVVFRAVESRGVWLDIVYPWDIPVVNEYALTFKGRKISGKVESGVTIVGDVIVEKGCVLRGGSYIKGPVIIGENCEIGPNAVIGPGVSIGNNTKIEPFSVIENSVIGDNVIVGSGSRIGGSVVDSGTRIMPGFTAVKDAASVEVDGAVTRIETGVFMGERCRVGAKVTAMPGTVVGNDVEVAPLKILSGKLPDKSRVL</sequence>
<dbReference type="AlphaFoldDB" id="A0A0A7GGT1"/>
<evidence type="ECO:0000256" key="13">
    <source>
        <dbReference type="ARBA" id="ARBA00048493"/>
    </source>
</evidence>
<dbReference type="InterPro" id="IPR023915">
    <property type="entry name" value="Bifunctiontional_GlmU_arc-type"/>
</dbReference>
<dbReference type="SUPFAM" id="SSF51161">
    <property type="entry name" value="Trimeric LpxA-like enzymes"/>
    <property type="match status" value="1"/>
</dbReference>
<reference evidence="16 17" key="1">
    <citation type="journal article" date="2015" name="Appl. Environ. Microbiol.">
        <title>The Geoglobus acetivorans genome: Fe(III) reduction, acetate utilization, autotrophic growth, and degradation of aromatic compounds in a hyperthermophilic archaeon.</title>
        <authorList>
            <person name="Mardanov A.V."/>
            <person name="Slododkina G.B."/>
            <person name="Slobodkin A.I."/>
            <person name="Beletsky A.V."/>
            <person name="Gavrilov S.N."/>
            <person name="Kublanov I.V."/>
            <person name="Bonch-Osmolovskaya E.A."/>
            <person name="Skryabin K.G."/>
            <person name="Ravin N.V."/>
        </authorList>
    </citation>
    <scope>NUCLEOTIDE SEQUENCE [LARGE SCALE GENOMIC DNA]</scope>
    <source>
        <strain evidence="16 17">SBH6</strain>
    </source>
</reference>
<feature type="domain" description="Nucleotidyl transferase" evidence="14">
    <location>
        <begin position="2"/>
        <end position="208"/>
    </location>
</feature>
<dbReference type="CDD" id="cd04181">
    <property type="entry name" value="NTP_transferase"/>
    <property type="match status" value="1"/>
</dbReference>
<dbReference type="PANTHER" id="PTHR43584:SF8">
    <property type="entry name" value="N-ACETYLMURAMATE ALPHA-1-PHOSPHATE URIDYLYLTRANSFERASE"/>
    <property type="match status" value="1"/>
</dbReference>
<comment type="similarity">
    <text evidence="4">In the N-terminal section; belongs to the N-acetylglucosamine-1-phosphate uridyltransferase family.</text>
</comment>
<keyword evidence="9" id="KW-0548">Nucleotidyltransferase</keyword>
<evidence type="ECO:0000256" key="4">
    <source>
        <dbReference type="ARBA" id="ARBA00007947"/>
    </source>
</evidence>
<proteinExistence type="inferred from homology"/>
<accession>A0A0A7GGT1</accession>
<dbReference type="RefSeq" id="WP_048091836.1">
    <property type="nucleotide sequence ID" value="NZ_CP009552.1"/>
</dbReference>
<dbReference type="Pfam" id="PF25087">
    <property type="entry name" value="GMPPB_C"/>
    <property type="match status" value="1"/>
</dbReference>
<evidence type="ECO:0000256" key="3">
    <source>
        <dbReference type="ARBA" id="ARBA00007707"/>
    </source>
</evidence>
<evidence type="ECO:0000256" key="1">
    <source>
        <dbReference type="ARBA" id="ARBA00005166"/>
    </source>
</evidence>
<dbReference type="GO" id="GO:0003977">
    <property type="term" value="F:UDP-N-acetylglucosamine diphosphorylase activity"/>
    <property type="evidence" value="ECO:0007669"/>
    <property type="project" value="UniProtKB-EC"/>
</dbReference>
<gene>
    <name evidence="16" type="ORF">GACE_1113</name>
</gene>
<evidence type="ECO:0000259" key="15">
    <source>
        <dbReference type="Pfam" id="PF25087"/>
    </source>
</evidence>
<dbReference type="EMBL" id="CP009552">
    <property type="protein sequence ID" value="AIY90157.1"/>
    <property type="molecule type" value="Genomic_DNA"/>
</dbReference>
<dbReference type="Pfam" id="PF00483">
    <property type="entry name" value="NTP_transferase"/>
    <property type="match status" value="1"/>
</dbReference>
<dbReference type="InterPro" id="IPR050065">
    <property type="entry name" value="GlmU-like"/>
</dbReference>
<dbReference type="InterPro" id="IPR005835">
    <property type="entry name" value="NTP_transferase_dom"/>
</dbReference>
<evidence type="ECO:0000256" key="8">
    <source>
        <dbReference type="ARBA" id="ARBA00022679"/>
    </source>
</evidence>
<dbReference type="EC" id="2.3.1.157" evidence="5"/>
<dbReference type="Gene3D" id="3.90.550.10">
    <property type="entry name" value="Spore Coat Polysaccharide Biosynthesis Protein SpsA, Chain A"/>
    <property type="match status" value="1"/>
</dbReference>
<dbReference type="InterPro" id="IPR011004">
    <property type="entry name" value="Trimer_LpxA-like_sf"/>
</dbReference>
<protein>
    <recommendedName>
        <fullName evidence="7">Bifunctional protein GlmU</fullName>
        <ecNumber evidence="5">2.3.1.157</ecNumber>
        <ecNumber evidence="6">2.7.7.23</ecNumber>
    </recommendedName>
</protein>
<evidence type="ECO:0000256" key="7">
    <source>
        <dbReference type="ARBA" id="ARBA00013414"/>
    </source>
</evidence>
<evidence type="ECO:0000256" key="12">
    <source>
        <dbReference type="ARBA" id="ARBA00048247"/>
    </source>
</evidence>
<dbReference type="STRING" id="565033.GACE_1113"/>